<evidence type="ECO:0000313" key="7">
    <source>
        <dbReference type="EMBL" id="NKI43818.1"/>
    </source>
</evidence>
<dbReference type="PROSITE" id="PS51318">
    <property type="entry name" value="TAT"/>
    <property type="match status" value="1"/>
</dbReference>
<dbReference type="Gene3D" id="3.40.50.1980">
    <property type="entry name" value="Nitrogenase molybdenum iron protein domain"/>
    <property type="match status" value="2"/>
</dbReference>
<dbReference type="PANTHER" id="PTHR30532:SF1">
    <property type="entry name" value="IRON(3+)-HYDROXAMATE-BINDING PROTEIN FHUD"/>
    <property type="match status" value="1"/>
</dbReference>
<evidence type="ECO:0000259" key="6">
    <source>
        <dbReference type="PROSITE" id="PS50983"/>
    </source>
</evidence>
<evidence type="ECO:0000256" key="2">
    <source>
        <dbReference type="ARBA" id="ARBA00008814"/>
    </source>
</evidence>
<evidence type="ECO:0000256" key="4">
    <source>
        <dbReference type="ARBA" id="ARBA00022729"/>
    </source>
</evidence>
<dbReference type="PROSITE" id="PS51257">
    <property type="entry name" value="PROKAR_LIPOPROTEIN"/>
    <property type="match status" value="1"/>
</dbReference>
<dbReference type="PROSITE" id="PS50983">
    <property type="entry name" value="FE_B12_PBP"/>
    <property type="match status" value="1"/>
</dbReference>
<name>A0ABX1H6X4_9ACTN</name>
<gene>
    <name evidence="7" type="ORF">HFV08_21705</name>
</gene>
<dbReference type="RefSeq" id="WP_168541574.1">
    <property type="nucleotide sequence ID" value="NZ_JAAWWP010000014.1"/>
</dbReference>
<keyword evidence="8" id="KW-1185">Reference proteome</keyword>
<dbReference type="InterPro" id="IPR002491">
    <property type="entry name" value="ABC_transptr_periplasmic_BD"/>
</dbReference>
<sequence length="331" mass="35136">MTRPRTMPVTLGRRRFLGGLTGTAAALGLAACGVSESDDDGGKDGKGGKGGKDAGTRSLKTDNGTVTVPAHPSRVVATVNYDALMLLDLGLVPVGVPDGTALKTLMPAESFAELKDVKTIGAPGAPNAQAVAALKPDLILDQFYKDKTAPLAKIAPVAYYEWGTSGALWHEQIAKIAKAVNREDRLTATRRQYEQRCKEVRTTYKKQIAASTWASLSGGQSGKFYLGSPLLTVMRDLGLQIGAGIPAKEAGFVEKSYEELDVLDDCTVLLYAGSFDGPIPPPTQELLDNKLFKGVRAVKAGHAYPVKHYGVATYTFANGAVDEIEAVLKKL</sequence>
<dbReference type="InterPro" id="IPR051313">
    <property type="entry name" value="Bact_iron-sidero_bind"/>
</dbReference>
<reference evidence="7 8" key="1">
    <citation type="submission" date="2020-04" db="EMBL/GenBank/DDBJ databases">
        <title>Phylogenetic Diversity and Antibacterial Activity against Ralstonia solanacearum of Endophytic Actinomycete Isolated from Moss.</title>
        <authorList>
            <person name="Zhuang X."/>
        </authorList>
    </citation>
    <scope>NUCLEOTIDE SEQUENCE [LARGE SCALE GENOMIC DNA]</scope>
    <source>
        <strain evidence="7 8">LD120</strain>
    </source>
</reference>
<dbReference type="Pfam" id="PF01497">
    <property type="entry name" value="Peripla_BP_2"/>
    <property type="match status" value="1"/>
</dbReference>
<dbReference type="InterPro" id="IPR006311">
    <property type="entry name" value="TAT_signal"/>
</dbReference>
<dbReference type="EMBL" id="JAAWWP010000014">
    <property type="protein sequence ID" value="NKI43818.1"/>
    <property type="molecule type" value="Genomic_DNA"/>
</dbReference>
<comment type="caution">
    <text evidence="7">The sequence shown here is derived from an EMBL/GenBank/DDBJ whole genome shotgun (WGS) entry which is preliminary data.</text>
</comment>
<evidence type="ECO:0000256" key="1">
    <source>
        <dbReference type="ARBA" id="ARBA00004196"/>
    </source>
</evidence>
<organism evidence="7 8">
    <name type="scientific">Streptomyces physcomitrii</name>
    <dbReference type="NCBI Taxonomy" id="2724184"/>
    <lineage>
        <taxon>Bacteria</taxon>
        <taxon>Bacillati</taxon>
        <taxon>Actinomycetota</taxon>
        <taxon>Actinomycetes</taxon>
        <taxon>Kitasatosporales</taxon>
        <taxon>Streptomycetaceae</taxon>
        <taxon>Streptomyces</taxon>
    </lineage>
</organism>
<dbReference type="Proteomes" id="UP000772196">
    <property type="component" value="Unassembled WGS sequence"/>
</dbReference>
<evidence type="ECO:0000256" key="5">
    <source>
        <dbReference type="SAM" id="MobiDB-lite"/>
    </source>
</evidence>
<evidence type="ECO:0000313" key="8">
    <source>
        <dbReference type="Proteomes" id="UP000772196"/>
    </source>
</evidence>
<protein>
    <submittedName>
        <fullName evidence="7">ABC transporter substrate-binding protein</fullName>
    </submittedName>
</protein>
<proteinExistence type="inferred from homology"/>
<dbReference type="InterPro" id="IPR019546">
    <property type="entry name" value="TAT_signal_bac_arc"/>
</dbReference>
<comment type="similarity">
    <text evidence="2">Belongs to the bacterial solute-binding protein 8 family.</text>
</comment>
<feature type="region of interest" description="Disordered" evidence="5">
    <location>
        <begin position="34"/>
        <end position="66"/>
    </location>
</feature>
<accession>A0ABX1H6X4</accession>
<keyword evidence="4" id="KW-0732">Signal</keyword>
<evidence type="ECO:0000256" key="3">
    <source>
        <dbReference type="ARBA" id="ARBA00022448"/>
    </source>
</evidence>
<dbReference type="PANTHER" id="PTHR30532">
    <property type="entry name" value="IRON III DICITRATE-BINDING PERIPLASMIC PROTEIN"/>
    <property type="match status" value="1"/>
</dbReference>
<dbReference type="NCBIfam" id="TIGR01409">
    <property type="entry name" value="TAT_signal_seq"/>
    <property type="match status" value="1"/>
</dbReference>
<comment type="subcellular location">
    <subcellularLocation>
        <location evidence="1">Cell envelope</location>
    </subcellularLocation>
</comment>
<feature type="compositionally biased region" description="Basic and acidic residues" evidence="5">
    <location>
        <begin position="40"/>
        <end position="55"/>
    </location>
</feature>
<keyword evidence="3" id="KW-0813">Transport</keyword>
<dbReference type="SUPFAM" id="SSF53807">
    <property type="entry name" value="Helical backbone' metal receptor"/>
    <property type="match status" value="1"/>
</dbReference>
<feature type="domain" description="Fe/B12 periplasmic-binding" evidence="6">
    <location>
        <begin position="74"/>
        <end position="331"/>
    </location>
</feature>